<evidence type="ECO:0000313" key="3">
    <source>
        <dbReference type="Proteomes" id="UP000526125"/>
    </source>
</evidence>
<name>A0A7Y6C230_9BACL</name>
<gene>
    <name evidence="2" type="ORF">HP552_28190</name>
</gene>
<dbReference type="AlphaFoldDB" id="A0A7Y6C230"/>
<dbReference type="Gene3D" id="3.40.190.10">
    <property type="entry name" value="Periplasmic binding protein-like II"/>
    <property type="match status" value="1"/>
</dbReference>
<dbReference type="Proteomes" id="UP000526125">
    <property type="component" value="Unassembled WGS sequence"/>
</dbReference>
<dbReference type="CDD" id="cd14748">
    <property type="entry name" value="PBP2_UgpB"/>
    <property type="match status" value="1"/>
</dbReference>
<reference evidence="2 3" key="1">
    <citation type="submission" date="2020-05" db="EMBL/GenBank/DDBJ databases">
        <title>Genome Sequencing of Type Strains.</title>
        <authorList>
            <person name="Lemaire J.F."/>
            <person name="Inderbitzin P."/>
            <person name="Gregorio O.A."/>
            <person name="Collins S.B."/>
            <person name="Wespe N."/>
            <person name="Knight-Connoni V."/>
        </authorList>
    </citation>
    <scope>NUCLEOTIDE SEQUENCE [LARGE SCALE GENOMIC DNA]</scope>
    <source>
        <strain evidence="2 3">LMG 21957</strain>
    </source>
</reference>
<feature type="signal peptide" evidence="1">
    <location>
        <begin position="1"/>
        <end position="33"/>
    </location>
</feature>
<accession>A0A7Y6C230</accession>
<comment type="caution">
    <text evidence="2">The sequence shown here is derived from an EMBL/GenBank/DDBJ whole genome shotgun (WGS) entry which is preliminary data.</text>
</comment>
<dbReference type="InterPro" id="IPR050490">
    <property type="entry name" value="Bact_solute-bd_prot1"/>
</dbReference>
<evidence type="ECO:0000256" key="1">
    <source>
        <dbReference type="SAM" id="SignalP"/>
    </source>
</evidence>
<dbReference type="EMBL" id="JABMCB010000202">
    <property type="protein sequence ID" value="NUU79086.1"/>
    <property type="molecule type" value="Genomic_DNA"/>
</dbReference>
<dbReference type="InterPro" id="IPR006059">
    <property type="entry name" value="SBP"/>
</dbReference>
<organism evidence="2 3">
    <name type="scientific">Paenibacillus xylanilyticus</name>
    <dbReference type="NCBI Taxonomy" id="248903"/>
    <lineage>
        <taxon>Bacteria</taxon>
        <taxon>Bacillati</taxon>
        <taxon>Bacillota</taxon>
        <taxon>Bacilli</taxon>
        <taxon>Bacillales</taxon>
        <taxon>Paenibacillaceae</taxon>
        <taxon>Paenibacillus</taxon>
    </lineage>
</organism>
<protein>
    <submittedName>
        <fullName evidence="2">ABC transporter substrate-binding protein</fullName>
    </submittedName>
</protein>
<proteinExistence type="predicted"/>
<dbReference type="PANTHER" id="PTHR43649">
    <property type="entry name" value="ARABINOSE-BINDING PROTEIN-RELATED"/>
    <property type="match status" value="1"/>
</dbReference>
<dbReference type="SUPFAM" id="SSF53850">
    <property type="entry name" value="Periplasmic binding protein-like II"/>
    <property type="match status" value="1"/>
</dbReference>
<dbReference type="Pfam" id="PF13416">
    <property type="entry name" value="SBP_bac_8"/>
    <property type="match status" value="1"/>
</dbReference>
<keyword evidence="3" id="KW-1185">Reference proteome</keyword>
<sequence>MKANSLIRAIMTTIVLGLLLSGCGLTSSGQPNASSTDKGEKTGKIALNFWFPGTDQVTVNAVKESIQTFEQQNPNIKVNLTSVPWDQYFQKLAVAYSGGTQPDVHGLGFGQLISTVDQGKYLDLQPYIEKDQWEGTTDFYPDILKAGQWENGQYGLLIPDLRPLAWRKDYLTEAGLDPESPPQTLDELFQYADQLKVVQNGQTIRSGLDIQTSNGEQSYLSLLLLYGENFYDQEGNPTFDSETSIALVKKLTELYKAGVFTASNQQQTGGTPFAQGQAAMAFVSPSNIASLIQSVGKEQVDWALPPAGPNGERTSLMLGTFLTAAKASKYPEEAWTFIKFWFSPDNQIAYTSKTGALPPLQSIQDEYLTNFPQNQVIYEAMNDAQGYIASKYWSVNIKYLRTALEEAYNGSKSVEDALTTNAELAGDEIKSIQ</sequence>
<feature type="chain" id="PRO_5031503210" evidence="1">
    <location>
        <begin position="34"/>
        <end position="433"/>
    </location>
</feature>
<evidence type="ECO:0000313" key="2">
    <source>
        <dbReference type="EMBL" id="NUU79086.1"/>
    </source>
</evidence>
<dbReference type="RefSeq" id="WP_175398669.1">
    <property type="nucleotide sequence ID" value="NZ_JABMCB010000202.1"/>
</dbReference>
<dbReference type="PROSITE" id="PS51257">
    <property type="entry name" value="PROKAR_LIPOPROTEIN"/>
    <property type="match status" value="1"/>
</dbReference>
<keyword evidence="1" id="KW-0732">Signal</keyword>
<dbReference type="PANTHER" id="PTHR43649:SF12">
    <property type="entry name" value="DIACETYLCHITOBIOSE BINDING PROTEIN DASA"/>
    <property type="match status" value="1"/>
</dbReference>